<reference evidence="10" key="1">
    <citation type="submission" date="2017-09" db="EMBL/GenBank/DDBJ databases">
        <authorList>
            <person name="Varghese N."/>
            <person name="Submissions S."/>
        </authorList>
    </citation>
    <scope>NUCLEOTIDE SEQUENCE [LARGE SCALE GENOMIC DNA]</scope>
    <source>
        <strain evidence="10">MSL47</strain>
    </source>
</reference>
<evidence type="ECO:0000256" key="1">
    <source>
        <dbReference type="ARBA" id="ARBA00004496"/>
    </source>
</evidence>
<dbReference type="GO" id="GO:0005737">
    <property type="term" value="C:cytoplasm"/>
    <property type="evidence" value="ECO:0007669"/>
    <property type="project" value="UniProtKB-SubCell"/>
</dbReference>
<evidence type="ECO:0000256" key="5">
    <source>
        <dbReference type="ARBA" id="ARBA00022490"/>
    </source>
</evidence>
<dbReference type="GO" id="GO:0045936">
    <property type="term" value="P:negative regulation of phosphate metabolic process"/>
    <property type="evidence" value="ECO:0007669"/>
    <property type="project" value="InterPro"/>
</dbReference>
<dbReference type="PANTHER" id="PTHR42930">
    <property type="entry name" value="PHOSPHATE-SPECIFIC TRANSPORT SYSTEM ACCESSORY PROTEIN PHOU"/>
    <property type="match status" value="1"/>
</dbReference>
<keyword evidence="6 7" id="KW-0592">Phosphate transport</keyword>
<dbReference type="PANTHER" id="PTHR42930:SF3">
    <property type="entry name" value="PHOSPHATE-SPECIFIC TRANSPORT SYSTEM ACCESSORY PROTEIN PHOU"/>
    <property type="match status" value="1"/>
</dbReference>
<dbReference type="SUPFAM" id="SSF109755">
    <property type="entry name" value="PhoU-like"/>
    <property type="match status" value="1"/>
</dbReference>
<evidence type="ECO:0000256" key="7">
    <source>
        <dbReference type="PIRNR" id="PIRNR003107"/>
    </source>
</evidence>
<dbReference type="NCBIfam" id="TIGR02135">
    <property type="entry name" value="phoU_full"/>
    <property type="match status" value="1"/>
</dbReference>
<gene>
    <name evidence="9" type="ORF">SAMN06265827_12349</name>
</gene>
<accession>A0A285HRM1</accession>
<evidence type="ECO:0000256" key="2">
    <source>
        <dbReference type="ARBA" id="ARBA00008107"/>
    </source>
</evidence>
<dbReference type="OrthoDB" id="9814256at2"/>
<dbReference type="InterPro" id="IPR026022">
    <property type="entry name" value="PhoU_dom"/>
</dbReference>
<comment type="similarity">
    <text evidence="2 7">Belongs to the PhoU family.</text>
</comment>
<dbReference type="Gene3D" id="1.20.58.220">
    <property type="entry name" value="Phosphate transport system protein phou homolog 2, domain 2"/>
    <property type="match status" value="1"/>
</dbReference>
<evidence type="ECO:0000256" key="4">
    <source>
        <dbReference type="ARBA" id="ARBA00022448"/>
    </source>
</evidence>
<dbReference type="RefSeq" id="WP_097018791.1">
    <property type="nucleotide sequence ID" value="NZ_OBDZ01000023.1"/>
</dbReference>
<dbReference type="EMBL" id="OBDZ01000023">
    <property type="protein sequence ID" value="SNY38315.1"/>
    <property type="molecule type" value="Genomic_DNA"/>
</dbReference>
<evidence type="ECO:0000256" key="3">
    <source>
        <dbReference type="ARBA" id="ARBA00011738"/>
    </source>
</evidence>
<sequence>MVRDTFHQKLEHLNQDLLKMGSMVEEAIHKAVTSLMEQDKELAQEVIDNDDVLDDYEAKIEQECIQLIALQQPVAKDLRRIDMISKIVTDLERIGDLAQNVAIVTCELENDRFVKPLVDVPRMAEIAQEMLRECLDAFVNSDVDKARKTAQMDDKVDMLDSQIFRELLTYMMEDPKSIRQGNYLLFVSRYLERAADHATNICERVIYMITADRESY</sequence>
<keyword evidence="5 7" id="KW-0963">Cytoplasm</keyword>
<evidence type="ECO:0000259" key="8">
    <source>
        <dbReference type="Pfam" id="PF01895"/>
    </source>
</evidence>
<evidence type="ECO:0000313" key="9">
    <source>
        <dbReference type="EMBL" id="SNY38315.1"/>
    </source>
</evidence>
<evidence type="ECO:0000313" key="10">
    <source>
        <dbReference type="Proteomes" id="UP000219573"/>
    </source>
</evidence>
<evidence type="ECO:0000256" key="6">
    <source>
        <dbReference type="ARBA" id="ARBA00022592"/>
    </source>
</evidence>
<organism evidence="9 10">
    <name type="scientific">Orenia metallireducens</name>
    <dbReference type="NCBI Taxonomy" id="1413210"/>
    <lineage>
        <taxon>Bacteria</taxon>
        <taxon>Bacillati</taxon>
        <taxon>Bacillota</taxon>
        <taxon>Clostridia</taxon>
        <taxon>Halanaerobiales</taxon>
        <taxon>Halobacteroidaceae</taxon>
        <taxon>Orenia</taxon>
    </lineage>
</organism>
<keyword evidence="4 7" id="KW-0813">Transport</keyword>
<comment type="subcellular location">
    <subcellularLocation>
        <location evidence="1 7">Cytoplasm</location>
    </subcellularLocation>
</comment>
<dbReference type="PIRSF" id="PIRSF003107">
    <property type="entry name" value="PhoU"/>
    <property type="match status" value="1"/>
</dbReference>
<proteinExistence type="inferred from homology"/>
<dbReference type="STRING" id="1413210.U472_07520"/>
<dbReference type="InterPro" id="IPR038078">
    <property type="entry name" value="PhoU-like_sf"/>
</dbReference>
<comment type="function">
    <text evidence="7">Plays a role in the regulation of phosphate uptake.</text>
</comment>
<dbReference type="GO" id="GO:0030643">
    <property type="term" value="P:intracellular phosphate ion homeostasis"/>
    <property type="evidence" value="ECO:0007669"/>
    <property type="project" value="InterPro"/>
</dbReference>
<dbReference type="GO" id="GO:0006817">
    <property type="term" value="P:phosphate ion transport"/>
    <property type="evidence" value="ECO:0007669"/>
    <property type="project" value="UniProtKB-KW"/>
</dbReference>
<dbReference type="AlphaFoldDB" id="A0A285HRM1"/>
<protein>
    <recommendedName>
        <fullName evidence="7">Phosphate-specific transport system accessory protein PhoU</fullName>
    </recommendedName>
</protein>
<dbReference type="Pfam" id="PF01895">
    <property type="entry name" value="PhoU"/>
    <property type="match status" value="2"/>
</dbReference>
<dbReference type="Proteomes" id="UP000219573">
    <property type="component" value="Unassembled WGS sequence"/>
</dbReference>
<comment type="subunit">
    <text evidence="3 7">Homodimer.</text>
</comment>
<name>A0A285HRM1_9FIRM</name>
<feature type="domain" description="PhoU" evidence="8">
    <location>
        <begin position="121"/>
        <end position="205"/>
    </location>
</feature>
<feature type="domain" description="PhoU" evidence="8">
    <location>
        <begin position="17"/>
        <end position="102"/>
    </location>
</feature>
<dbReference type="FunFam" id="1.20.58.220:FF:000004">
    <property type="entry name" value="Phosphate-specific transport system accessory protein PhoU"/>
    <property type="match status" value="1"/>
</dbReference>
<dbReference type="InterPro" id="IPR028366">
    <property type="entry name" value="PhoU"/>
</dbReference>
<keyword evidence="10" id="KW-1185">Reference proteome</keyword>